<organism evidence="3 4">
    <name type="scientific">Streptomyces capitiformicae</name>
    <dbReference type="NCBI Taxonomy" id="2014920"/>
    <lineage>
        <taxon>Bacteria</taxon>
        <taxon>Bacillati</taxon>
        <taxon>Actinomycetota</taxon>
        <taxon>Actinomycetes</taxon>
        <taxon>Kitasatosporales</taxon>
        <taxon>Streptomycetaceae</taxon>
        <taxon>Streptomyces</taxon>
    </lineage>
</organism>
<comment type="function">
    <text evidence="1">Poorly processive, error-prone DNA polymerase involved in untargeted mutagenesis. Copies undamaged DNA at stalled replication forks, which arise in vivo from mismatched or misaligned primer ends. These misaligned primers can be extended by PolIV. Exhibits no 3'-5' exonuclease (proofreading) activity. May be involved in translesional synthesis, in conjunction with the beta clamp from PolIII.</text>
</comment>
<dbReference type="RefSeq" id="WP_332836395.1">
    <property type="nucleotide sequence ID" value="NZ_CP022161.1"/>
</dbReference>
<dbReference type="AlphaFoldDB" id="A0A918Z2R5"/>
<dbReference type="SUPFAM" id="SSF56672">
    <property type="entry name" value="DNA/RNA polymerases"/>
    <property type="match status" value="1"/>
</dbReference>
<dbReference type="PANTHER" id="PTHR34047:SF8">
    <property type="entry name" value="PROTEIN YKFC"/>
    <property type="match status" value="1"/>
</dbReference>
<dbReference type="EMBL" id="BNAT01000019">
    <property type="protein sequence ID" value="GHE33910.1"/>
    <property type="molecule type" value="Genomic_DNA"/>
</dbReference>
<dbReference type="InterPro" id="IPR043128">
    <property type="entry name" value="Rev_trsase/Diguanyl_cyclase"/>
</dbReference>
<reference evidence="3" key="1">
    <citation type="journal article" date="2014" name="Int. J. Syst. Evol. Microbiol.">
        <title>Complete genome sequence of Corynebacterium casei LMG S-19264T (=DSM 44701T), isolated from a smear-ripened cheese.</title>
        <authorList>
            <consortium name="US DOE Joint Genome Institute (JGI-PGF)"/>
            <person name="Walter F."/>
            <person name="Albersmeier A."/>
            <person name="Kalinowski J."/>
            <person name="Ruckert C."/>
        </authorList>
    </citation>
    <scope>NUCLEOTIDE SEQUENCE</scope>
    <source>
        <strain evidence="3">CGMCC 4.7403</strain>
    </source>
</reference>
<dbReference type="PANTHER" id="PTHR34047">
    <property type="entry name" value="NUCLEAR INTRON MATURASE 1, MITOCHONDRIAL-RELATED"/>
    <property type="match status" value="1"/>
</dbReference>
<dbReference type="NCBIfam" id="TIGR04416">
    <property type="entry name" value="group_II_RT_mat"/>
    <property type="match status" value="1"/>
</dbReference>
<dbReference type="Pfam" id="PF08388">
    <property type="entry name" value="GIIM"/>
    <property type="match status" value="1"/>
</dbReference>
<name>A0A918Z2R5_9ACTN</name>
<dbReference type="CDD" id="cd01651">
    <property type="entry name" value="RT_G2_intron"/>
    <property type="match status" value="1"/>
</dbReference>
<sequence length="454" mass="51300">MSAVSARSIRREEGAARLGGRPLDKVRALQRTLYRCAKQEPERRFHALYSHVHRMDVLRRAWAGVCANRGAPGVDGVTVDAVAASGVDAFLQDLSEKLRTYMYRPSVLRRVQIPKPGRPGEFRPLSIPTVADRVVMTAAKLVLEPVFEAQFTEASYGFRPKRSAIDACEAVRVAANQRREWVFEADIRDCFGTIDHDALMAQVARRVVDRPLLKLIRAWLRMGVLEGGVTSPTGAGTPQGSPISPLLANIALHVLDEAWEDGGRRLGVLVRYCDDFVVLSPTRQRAEQAQQLAARVLERLGMRLHPEKSGITCLTRGGQGFEFLGFHHRKMESWKWRGRFYLQRWPSARAMNVLRDKIRAATSRSKTERPVSAVVADLNPVLRGWAAYFRNGNSGRKFNAVDDYVHERLAIFASRKHRLRGRNWTTRFTYGWITWLGVYRLTGNVHRATAHASR</sequence>
<keyword evidence="3" id="KW-0695">RNA-directed DNA polymerase</keyword>
<dbReference type="InterPro" id="IPR030931">
    <property type="entry name" value="Group_II_RT_mat"/>
</dbReference>
<dbReference type="Gene3D" id="3.30.70.270">
    <property type="match status" value="1"/>
</dbReference>
<comment type="caution">
    <text evidence="3">The sequence shown here is derived from an EMBL/GenBank/DDBJ whole genome shotgun (WGS) entry which is preliminary data.</text>
</comment>
<evidence type="ECO:0000259" key="2">
    <source>
        <dbReference type="PROSITE" id="PS50878"/>
    </source>
</evidence>
<dbReference type="Pfam" id="PF00078">
    <property type="entry name" value="RVT_1"/>
    <property type="match status" value="1"/>
</dbReference>
<evidence type="ECO:0000256" key="1">
    <source>
        <dbReference type="ARBA" id="ARBA00025589"/>
    </source>
</evidence>
<keyword evidence="3" id="KW-0808">Transferase</keyword>
<dbReference type="Proteomes" id="UP000603227">
    <property type="component" value="Unassembled WGS sequence"/>
</dbReference>
<dbReference type="PROSITE" id="PS50878">
    <property type="entry name" value="RT_POL"/>
    <property type="match status" value="1"/>
</dbReference>
<dbReference type="InterPro" id="IPR051083">
    <property type="entry name" value="GrpII_Intron_Splice-Mob/Def"/>
</dbReference>
<gene>
    <name evidence="3" type="ORF">GCM10017771_51200</name>
</gene>
<reference evidence="3" key="2">
    <citation type="submission" date="2020-09" db="EMBL/GenBank/DDBJ databases">
        <authorList>
            <person name="Sun Q."/>
            <person name="Zhou Y."/>
        </authorList>
    </citation>
    <scope>NUCLEOTIDE SEQUENCE</scope>
    <source>
        <strain evidence="3">CGMCC 4.7403</strain>
    </source>
</reference>
<proteinExistence type="predicted"/>
<accession>A0A918Z2R5</accession>
<evidence type="ECO:0000313" key="3">
    <source>
        <dbReference type="EMBL" id="GHE33910.1"/>
    </source>
</evidence>
<dbReference type="InterPro" id="IPR000477">
    <property type="entry name" value="RT_dom"/>
</dbReference>
<keyword evidence="4" id="KW-1185">Reference proteome</keyword>
<dbReference type="InterPro" id="IPR043502">
    <property type="entry name" value="DNA/RNA_pol_sf"/>
</dbReference>
<keyword evidence="3" id="KW-0548">Nucleotidyltransferase</keyword>
<protein>
    <submittedName>
        <fullName evidence="3">Group II intron reverse transcriptase/maturase</fullName>
    </submittedName>
</protein>
<dbReference type="GO" id="GO:0003964">
    <property type="term" value="F:RNA-directed DNA polymerase activity"/>
    <property type="evidence" value="ECO:0007669"/>
    <property type="project" value="UniProtKB-KW"/>
</dbReference>
<evidence type="ECO:0000313" key="4">
    <source>
        <dbReference type="Proteomes" id="UP000603227"/>
    </source>
</evidence>
<feature type="domain" description="Reverse transcriptase" evidence="2">
    <location>
        <begin position="94"/>
        <end position="328"/>
    </location>
</feature>
<dbReference type="InterPro" id="IPR013597">
    <property type="entry name" value="Mat_intron_G2"/>
</dbReference>